<organism evidence="2 3">
    <name type="scientific">Arabis alpina</name>
    <name type="common">Alpine rock-cress</name>
    <dbReference type="NCBI Taxonomy" id="50452"/>
    <lineage>
        <taxon>Eukaryota</taxon>
        <taxon>Viridiplantae</taxon>
        <taxon>Streptophyta</taxon>
        <taxon>Embryophyta</taxon>
        <taxon>Tracheophyta</taxon>
        <taxon>Spermatophyta</taxon>
        <taxon>Magnoliopsida</taxon>
        <taxon>eudicotyledons</taxon>
        <taxon>Gunneridae</taxon>
        <taxon>Pentapetalae</taxon>
        <taxon>rosids</taxon>
        <taxon>malvids</taxon>
        <taxon>Brassicales</taxon>
        <taxon>Brassicaceae</taxon>
        <taxon>Arabideae</taxon>
        <taxon>Arabis</taxon>
    </lineage>
</organism>
<keyword evidence="3" id="KW-1185">Reference proteome</keyword>
<protein>
    <submittedName>
        <fullName evidence="2">Uncharacterized protein</fullName>
    </submittedName>
</protein>
<dbReference type="Gramene" id="KFK36284">
    <property type="protein sequence ID" value="KFK36284"/>
    <property type="gene ID" value="AALP_AA4G102700"/>
</dbReference>
<evidence type="ECO:0000256" key="1">
    <source>
        <dbReference type="SAM" id="MobiDB-lite"/>
    </source>
</evidence>
<proteinExistence type="predicted"/>
<feature type="region of interest" description="Disordered" evidence="1">
    <location>
        <begin position="197"/>
        <end position="216"/>
    </location>
</feature>
<name>A0A087H2D2_ARAAL</name>
<accession>A0A087H2D2</accession>
<reference evidence="3" key="1">
    <citation type="journal article" date="2015" name="Nat. Plants">
        <title>Genome expansion of Arabis alpina linked with retrotransposition and reduced symmetric DNA methylation.</title>
        <authorList>
            <person name="Willing E.M."/>
            <person name="Rawat V."/>
            <person name="Mandakova T."/>
            <person name="Maumus F."/>
            <person name="James G.V."/>
            <person name="Nordstroem K.J."/>
            <person name="Becker C."/>
            <person name="Warthmann N."/>
            <person name="Chica C."/>
            <person name="Szarzynska B."/>
            <person name="Zytnicki M."/>
            <person name="Albani M.C."/>
            <person name="Kiefer C."/>
            <person name="Bergonzi S."/>
            <person name="Castaings L."/>
            <person name="Mateos J.L."/>
            <person name="Berns M.C."/>
            <person name="Bujdoso N."/>
            <person name="Piofczyk T."/>
            <person name="de Lorenzo L."/>
            <person name="Barrero-Sicilia C."/>
            <person name="Mateos I."/>
            <person name="Piednoel M."/>
            <person name="Hagmann J."/>
            <person name="Chen-Min-Tao R."/>
            <person name="Iglesias-Fernandez R."/>
            <person name="Schuster S.C."/>
            <person name="Alonso-Blanco C."/>
            <person name="Roudier F."/>
            <person name="Carbonero P."/>
            <person name="Paz-Ares J."/>
            <person name="Davis S.J."/>
            <person name="Pecinka A."/>
            <person name="Quesneville H."/>
            <person name="Colot V."/>
            <person name="Lysak M.A."/>
            <person name="Weigel D."/>
            <person name="Coupland G."/>
            <person name="Schneeberger K."/>
        </authorList>
    </citation>
    <scope>NUCLEOTIDE SEQUENCE [LARGE SCALE GENOMIC DNA]</scope>
    <source>
        <strain evidence="3">cv. Pajares</strain>
    </source>
</reference>
<dbReference type="Proteomes" id="UP000029120">
    <property type="component" value="Chromosome 4"/>
</dbReference>
<dbReference type="EMBL" id="CM002872">
    <property type="protein sequence ID" value="KFK36284.1"/>
    <property type="molecule type" value="Genomic_DNA"/>
</dbReference>
<dbReference type="AlphaFoldDB" id="A0A087H2D2"/>
<evidence type="ECO:0000313" key="2">
    <source>
        <dbReference type="EMBL" id="KFK36284.1"/>
    </source>
</evidence>
<sequence length="240" mass="27327">MIVENEEKIKSLLACTDVDVARKELDCQKTRAHTWEISAVANRQSADDYAAQVEVMKGDNRKLEEETEKRDAHLEAASAEVTKLRASLEKSCFTKDRLRKERDEARRRADEIASGNSTHISRHLSCLEQIRFYLIALHAQEEVKAQLCYRCGAWISFENMVEAEYELPPGLLENYTKEEEENLTKVESFYANSLGNDILLPTPPPPPARPPRDIASQVPEGILEHWSFLSPQDNQDGDQV</sequence>
<evidence type="ECO:0000313" key="3">
    <source>
        <dbReference type="Proteomes" id="UP000029120"/>
    </source>
</evidence>
<gene>
    <name evidence="2" type="ordered locus">AALP_Aa4g102700</name>
</gene>